<feature type="region of interest" description="Disordered" evidence="1">
    <location>
        <begin position="387"/>
        <end position="409"/>
    </location>
</feature>
<comment type="caution">
    <text evidence="3">The sequence shown here is derived from an EMBL/GenBank/DDBJ whole genome shotgun (WGS) entry which is preliminary data.</text>
</comment>
<feature type="region of interest" description="Disordered" evidence="1">
    <location>
        <begin position="750"/>
        <end position="811"/>
    </location>
</feature>
<feature type="region of interest" description="Disordered" evidence="1">
    <location>
        <begin position="580"/>
        <end position="599"/>
    </location>
</feature>
<organism evidence="3 4">
    <name type="scientific">Araneus ventricosus</name>
    <name type="common">Orbweaver spider</name>
    <name type="synonym">Epeira ventricosa</name>
    <dbReference type="NCBI Taxonomy" id="182803"/>
    <lineage>
        <taxon>Eukaryota</taxon>
        <taxon>Metazoa</taxon>
        <taxon>Ecdysozoa</taxon>
        <taxon>Arthropoda</taxon>
        <taxon>Chelicerata</taxon>
        <taxon>Arachnida</taxon>
        <taxon>Araneae</taxon>
        <taxon>Araneomorphae</taxon>
        <taxon>Entelegynae</taxon>
        <taxon>Araneoidea</taxon>
        <taxon>Araneidae</taxon>
        <taxon>Araneus</taxon>
    </lineage>
</organism>
<name>A0A4Y2FC63_ARAVE</name>
<evidence type="ECO:0000313" key="4">
    <source>
        <dbReference type="Proteomes" id="UP000499080"/>
    </source>
</evidence>
<keyword evidence="4" id="KW-1185">Reference proteome</keyword>
<feature type="transmembrane region" description="Helical" evidence="2">
    <location>
        <begin position="548"/>
        <end position="568"/>
    </location>
</feature>
<feature type="region of interest" description="Disordered" evidence="1">
    <location>
        <begin position="635"/>
        <end position="661"/>
    </location>
</feature>
<dbReference type="Proteomes" id="UP000499080">
    <property type="component" value="Unassembled WGS sequence"/>
</dbReference>
<evidence type="ECO:0000313" key="3">
    <source>
        <dbReference type="EMBL" id="GBM38016.1"/>
    </source>
</evidence>
<proteinExistence type="predicted"/>
<evidence type="ECO:0000256" key="2">
    <source>
        <dbReference type="SAM" id="Phobius"/>
    </source>
</evidence>
<evidence type="ECO:0000256" key="1">
    <source>
        <dbReference type="SAM" id="MobiDB-lite"/>
    </source>
</evidence>
<feature type="compositionally biased region" description="Polar residues" evidence="1">
    <location>
        <begin position="755"/>
        <end position="764"/>
    </location>
</feature>
<reference evidence="3 4" key="1">
    <citation type="journal article" date="2019" name="Sci. Rep.">
        <title>Orb-weaving spider Araneus ventricosus genome elucidates the spidroin gene catalogue.</title>
        <authorList>
            <person name="Kono N."/>
            <person name="Nakamura H."/>
            <person name="Ohtoshi R."/>
            <person name="Moran D.A.P."/>
            <person name="Shinohara A."/>
            <person name="Yoshida Y."/>
            <person name="Fujiwara M."/>
            <person name="Mori M."/>
            <person name="Tomita M."/>
            <person name="Arakawa K."/>
        </authorList>
    </citation>
    <scope>NUCLEOTIDE SEQUENCE [LARGE SCALE GENOMIC DNA]</scope>
</reference>
<keyword evidence="2" id="KW-0812">Transmembrane</keyword>
<feature type="compositionally biased region" description="Polar residues" evidence="1">
    <location>
        <begin position="638"/>
        <end position="648"/>
    </location>
</feature>
<gene>
    <name evidence="3" type="ORF">AVEN_206847_1</name>
</gene>
<sequence>MAHPCSYRDPSPCASTSKTARCLQEQENFKKEERKVPLRSLVFLLDPDPELLFLCSIIKVICHTSETRTKKKLLLSTSRNVKEICGEKWFNKRNWSMEEELNSIPKQPDPFDFIAVRHTLEEDILDLQPVMPTARDSSEENIIDAVAKYRLWKEKNIPYGEFLNKPQENYEAFQNKASFSGMENQMNKNFQLRNVEVESSPDMVPNHLTQSENFPSDSRRINRFAKGIDLNDFPLSLIKKLNGNKQSSMYKRSEEVEAQNRAFDGFSNQKKVLEKQRRNHPFNLPRQRFSEAIMHRRKGSNHPRKSYRVEFKDQKNRYHRPKLYQNQKLIQTVPSSKLLTRIPLDENQETNSSLKASNIKFPDNKSLNQFANFVEKLDYSNVSAKMSSKSEQTDSSTMIKEQNSGTVSSGIKEMKTPEKQMDERMLKSESTPRNQLFETFLENKTDSSNKKNNLPAKQAEVSQTNLLELQKSERTNLLTISQENRMNLDYLTTASLFNSSQINATTDDVIHIELFDDFATYSAVGREKKAVMNKRKKKIFENWKKADLILTGLAGFAGLALVTVCICYGQFKKKRQTRCEEIESSNDPKNVEGNFEKSPRKSERILKNIFRSVSKDSKRKNKREQYDSHVQNLDAMHTGNSNETSIETGRTERTFSPNKEPMKYIPKVTSQENYTLHELQHSELESENFVCYQESATENSSEVLVQKSASDGNIYRKVSKINQDGKVKFAFDKSDDSQVMKTEEFPKPILRHSSSESSVQNVYRDNSETESNQTTTQSSSDTGKLNNLPSLPSVSSCESGCRITERNTNKI</sequence>
<dbReference type="OrthoDB" id="6437132at2759"/>
<keyword evidence="2" id="KW-1133">Transmembrane helix</keyword>
<accession>A0A4Y2FC63</accession>
<feature type="compositionally biased region" description="Low complexity" evidence="1">
    <location>
        <begin position="769"/>
        <end position="796"/>
    </location>
</feature>
<keyword evidence="2" id="KW-0472">Membrane</keyword>
<protein>
    <submittedName>
        <fullName evidence="3">Uncharacterized protein</fullName>
    </submittedName>
</protein>
<dbReference type="EMBL" id="BGPR01000856">
    <property type="protein sequence ID" value="GBM38016.1"/>
    <property type="molecule type" value="Genomic_DNA"/>
</dbReference>
<dbReference type="AlphaFoldDB" id="A0A4Y2FC63"/>